<dbReference type="Gene3D" id="1.25.40.20">
    <property type="entry name" value="Ankyrin repeat-containing domain"/>
    <property type="match status" value="1"/>
</dbReference>
<dbReference type="PANTHER" id="PTHR24198:SF165">
    <property type="entry name" value="ANKYRIN REPEAT-CONTAINING PROTEIN-RELATED"/>
    <property type="match status" value="1"/>
</dbReference>
<dbReference type="SUPFAM" id="SSF48403">
    <property type="entry name" value="Ankyrin repeat"/>
    <property type="match status" value="1"/>
</dbReference>
<dbReference type="Pfam" id="PF12796">
    <property type="entry name" value="Ank_2"/>
    <property type="match status" value="1"/>
</dbReference>
<dbReference type="InterPro" id="IPR036770">
    <property type="entry name" value="Ankyrin_rpt-contain_sf"/>
</dbReference>
<accession>A0A848KV97</accession>
<dbReference type="EMBL" id="JABBNB010000011">
    <property type="protein sequence ID" value="NMO01967.1"/>
    <property type="molecule type" value="Genomic_DNA"/>
</dbReference>
<dbReference type="Proteomes" id="UP000550729">
    <property type="component" value="Unassembled WGS sequence"/>
</dbReference>
<dbReference type="SMART" id="SM00248">
    <property type="entry name" value="ANK"/>
    <property type="match status" value="3"/>
</dbReference>
<dbReference type="PROSITE" id="PS50088">
    <property type="entry name" value="ANK_REPEAT"/>
    <property type="match status" value="2"/>
</dbReference>
<dbReference type="PANTHER" id="PTHR24198">
    <property type="entry name" value="ANKYRIN REPEAT AND PROTEIN KINASE DOMAIN-CONTAINING PROTEIN"/>
    <property type="match status" value="1"/>
</dbReference>
<evidence type="ECO:0000256" key="3">
    <source>
        <dbReference type="PROSITE-ProRule" id="PRU00023"/>
    </source>
</evidence>
<evidence type="ECO:0000313" key="5">
    <source>
        <dbReference type="Proteomes" id="UP000550729"/>
    </source>
</evidence>
<feature type="repeat" description="ANK" evidence="3">
    <location>
        <begin position="144"/>
        <end position="176"/>
    </location>
</feature>
<sequence>MRVLSALLSVVVAVGVVSGCSLINRLTGPDPREYFDDPRQVQVIEAAERFDVDRIRALAASGVDLNGVGNTHDPRRSRLPLLFFVVEYSGANAVTAMLRAGADPLRRDSGNYSPAGYAILRDKISSLRAILDYDAKLVESPDRLGGNILHTATLYSNRDAITLLLQRHVDLNTRESVSGETPLFVAATERQIDICMTLLDAGADASIRNRRGRTFSYPLYMANEKILSADFKRDRSRLEDELRRRGFPVETGR</sequence>
<comment type="caution">
    <text evidence="4">The sequence shown here is derived from an EMBL/GenBank/DDBJ whole genome shotgun (WGS) entry which is preliminary data.</text>
</comment>
<dbReference type="InterPro" id="IPR002110">
    <property type="entry name" value="Ankyrin_rpt"/>
</dbReference>
<name>A0A848KV97_9ACTN</name>
<dbReference type="AlphaFoldDB" id="A0A848KV97"/>
<dbReference type="RefSeq" id="WP_170194481.1">
    <property type="nucleotide sequence ID" value="NZ_JABBNB010000011.1"/>
</dbReference>
<gene>
    <name evidence="4" type="ORF">HH308_12170</name>
</gene>
<evidence type="ECO:0000256" key="2">
    <source>
        <dbReference type="ARBA" id="ARBA00023043"/>
    </source>
</evidence>
<feature type="repeat" description="ANK" evidence="3">
    <location>
        <begin position="178"/>
        <end position="210"/>
    </location>
</feature>
<keyword evidence="5" id="KW-1185">Reference proteome</keyword>
<reference evidence="4 5" key="1">
    <citation type="submission" date="2020-04" db="EMBL/GenBank/DDBJ databases">
        <title>Gordonia sp. nov. TBRC 11910.</title>
        <authorList>
            <person name="Suriyachadkun C."/>
        </authorList>
    </citation>
    <scope>NUCLEOTIDE SEQUENCE [LARGE SCALE GENOMIC DNA]</scope>
    <source>
        <strain evidence="4 5">TBRC 11910</strain>
    </source>
</reference>
<dbReference type="PROSITE" id="PS50297">
    <property type="entry name" value="ANK_REP_REGION"/>
    <property type="match status" value="1"/>
</dbReference>
<proteinExistence type="predicted"/>
<organism evidence="4 5">
    <name type="scientific">Gordonia asplenii</name>
    <dbReference type="NCBI Taxonomy" id="2725283"/>
    <lineage>
        <taxon>Bacteria</taxon>
        <taxon>Bacillati</taxon>
        <taxon>Actinomycetota</taxon>
        <taxon>Actinomycetes</taxon>
        <taxon>Mycobacteriales</taxon>
        <taxon>Gordoniaceae</taxon>
        <taxon>Gordonia</taxon>
    </lineage>
</organism>
<dbReference type="PROSITE" id="PS51257">
    <property type="entry name" value="PROKAR_LIPOPROTEIN"/>
    <property type="match status" value="1"/>
</dbReference>
<keyword evidence="1" id="KW-0677">Repeat</keyword>
<protein>
    <submittedName>
        <fullName evidence="4">Ankyrin repeat domain-containing protein</fullName>
    </submittedName>
</protein>
<keyword evidence="2 3" id="KW-0040">ANK repeat</keyword>
<evidence type="ECO:0000256" key="1">
    <source>
        <dbReference type="ARBA" id="ARBA00022737"/>
    </source>
</evidence>
<evidence type="ECO:0000313" key="4">
    <source>
        <dbReference type="EMBL" id="NMO01967.1"/>
    </source>
</evidence>